<dbReference type="EMBL" id="FPHH01000170">
    <property type="protein sequence ID" value="SFV71028.1"/>
    <property type="molecule type" value="Genomic_DNA"/>
</dbReference>
<proteinExistence type="predicted"/>
<reference evidence="2" key="1">
    <citation type="submission" date="2016-10" db="EMBL/GenBank/DDBJ databases">
        <authorList>
            <person name="de Groot N.N."/>
        </authorList>
    </citation>
    <scope>NUCLEOTIDE SEQUENCE</scope>
</reference>
<gene>
    <name evidence="2" type="ORF">MNB_SM-5-612</name>
</gene>
<sequence length="224" mass="26408">MLKLFFLLISLTISLFPSNPIAFASLGNQIYNSAENIKKLIAISSFYPYKKRINNYLVKVKKAKQLGFSLDENTPAKTRKEYLITLRKLSDENNYYHRLAQKTLESSIKKEDSLLFSNIINSGLIDRKANKKRILHYYFAHKKEINPAGLIQSYLDEDAKRKHKRKGLRVKRVIKKSKEEDKIARLRARDKARKRALEERLERELQEKKKEIIEQQKEELLKSL</sequence>
<evidence type="ECO:0000256" key="1">
    <source>
        <dbReference type="SAM" id="Coils"/>
    </source>
</evidence>
<evidence type="ECO:0000313" key="2">
    <source>
        <dbReference type="EMBL" id="SFV71028.1"/>
    </source>
</evidence>
<protein>
    <submittedName>
        <fullName evidence="2">Uncharacterized protein</fullName>
    </submittedName>
</protein>
<keyword evidence="1" id="KW-0175">Coiled coil</keyword>
<organism evidence="2">
    <name type="scientific">hydrothermal vent metagenome</name>
    <dbReference type="NCBI Taxonomy" id="652676"/>
    <lineage>
        <taxon>unclassified sequences</taxon>
        <taxon>metagenomes</taxon>
        <taxon>ecological metagenomes</taxon>
    </lineage>
</organism>
<dbReference type="AlphaFoldDB" id="A0A1W1CYU1"/>
<name>A0A1W1CYU1_9ZZZZ</name>
<feature type="coiled-coil region" evidence="1">
    <location>
        <begin position="187"/>
        <end position="223"/>
    </location>
</feature>
<accession>A0A1W1CYU1</accession>